<keyword evidence="1" id="KW-0732">Signal</keyword>
<dbReference type="HOGENOM" id="CLU_504250_0_0_6"/>
<keyword evidence="3" id="KW-1185">Reference proteome</keyword>
<dbReference type="EMBL" id="AP014633">
    <property type="protein sequence ID" value="BAP54313.1"/>
    <property type="molecule type" value="Genomic_DNA"/>
</dbReference>
<sequence length="540" mass="58266">MLKVGTKFLVPVVSLSLLSFSNIGIAAGCGPGEHWVDKCPEGIDQIENHWAVMKLSVTDPATSNPVVIPIESLQGSPQFRVYRGAAETGPVTITAPPVPTDPPTPSEIGPETFGPIEPPADPPAPHDPHRGVIQTEIISLVFKGNTKLWGDVVIRAGDGTGNLENDGPLYSPGVIYEDLTDSTKACSVFFVTYEMEIKATGELLYGQTRMATCNDGEPQAMLGLPPENLEYKDPRWRPIRNKLGQIIAWVFHKHPVVKSPTPPQGCLCGPGLNWWQDCPAATDSSPSTALINIEIPCGGEVHTVPFSGKTIIDRTAWDGDSIDLSMFSMVLKDPTKQYTVRTGSKYGLSALGLVTPTINPWLANIGFDIFFEIDTPFGKLHNLQPHKMGTSTYCLPPLWEEHIPPTNAPPTILYNEAGEAVARINGARHVLDVKLQTPLQAEVVGNSVTLKWTTAYEHDVVGFAVKRKAGSGEVCRSTLGYESISGILPSQGEESSYTLSDNLAATGNYCYRLVEVDSSGNTVPVAPEQQADFIASVTVN</sequence>
<feature type="chain" id="PRO_5001852647" description="Fibronectin type-III domain-containing protein" evidence="1">
    <location>
        <begin position="27"/>
        <end position="540"/>
    </location>
</feature>
<evidence type="ECO:0000313" key="3">
    <source>
        <dbReference type="Proteomes" id="UP000031623"/>
    </source>
</evidence>
<evidence type="ECO:0008006" key="4">
    <source>
        <dbReference type="Google" id="ProtNLM"/>
    </source>
</evidence>
<feature type="signal peptide" evidence="1">
    <location>
        <begin position="1"/>
        <end position="26"/>
    </location>
</feature>
<dbReference type="OrthoDB" id="868831at2"/>
<dbReference type="Gene3D" id="2.60.40.10">
    <property type="entry name" value="Immunoglobulins"/>
    <property type="match status" value="1"/>
</dbReference>
<evidence type="ECO:0000313" key="2">
    <source>
        <dbReference type="EMBL" id="BAP54313.1"/>
    </source>
</evidence>
<dbReference type="InterPro" id="IPR013783">
    <property type="entry name" value="Ig-like_fold"/>
</dbReference>
<accession>A0A090AA77</accession>
<evidence type="ECO:0000256" key="1">
    <source>
        <dbReference type="SAM" id="SignalP"/>
    </source>
</evidence>
<organism evidence="2 3">
    <name type="scientific">Thioploca ingrica</name>
    <dbReference type="NCBI Taxonomy" id="40754"/>
    <lineage>
        <taxon>Bacteria</taxon>
        <taxon>Pseudomonadati</taxon>
        <taxon>Pseudomonadota</taxon>
        <taxon>Gammaproteobacteria</taxon>
        <taxon>Thiotrichales</taxon>
        <taxon>Thiotrichaceae</taxon>
        <taxon>Thioploca</taxon>
    </lineage>
</organism>
<proteinExistence type="predicted"/>
<dbReference type="Proteomes" id="UP000031623">
    <property type="component" value="Chromosome"/>
</dbReference>
<reference evidence="2" key="1">
    <citation type="journal article" date="2014" name="ISME J.">
        <title>Ecophysiology of Thioploca ingrica as revealed by the complete genome sequence supplemented with proteomic evidence.</title>
        <authorList>
            <person name="Kojima H."/>
            <person name="Ogura Y."/>
            <person name="Yamamoto N."/>
            <person name="Togashi T."/>
            <person name="Mori H."/>
            <person name="Watanabe T."/>
            <person name="Nemoto F."/>
            <person name="Kurokawa K."/>
            <person name="Hayashi T."/>
            <person name="Fukui M."/>
        </authorList>
    </citation>
    <scope>NUCLEOTIDE SEQUENCE [LARGE SCALE GENOMIC DNA]</scope>
</reference>
<protein>
    <recommendedName>
        <fullName evidence="4">Fibronectin type-III domain-containing protein</fullName>
    </recommendedName>
</protein>
<gene>
    <name evidence="2" type="ORF">THII_0016</name>
</gene>
<dbReference type="KEGG" id="tig:THII_0016"/>
<dbReference type="AlphaFoldDB" id="A0A090AA77"/>
<dbReference type="PROSITE" id="PS51257">
    <property type="entry name" value="PROKAR_LIPOPROTEIN"/>
    <property type="match status" value="1"/>
</dbReference>
<name>A0A090AA77_9GAMM</name>